<dbReference type="InterPro" id="IPR024079">
    <property type="entry name" value="MetalloPept_cat_dom_sf"/>
</dbReference>
<dbReference type="EMBL" id="CAJPDS010000014">
    <property type="protein sequence ID" value="CAF9914232.1"/>
    <property type="molecule type" value="Genomic_DNA"/>
</dbReference>
<dbReference type="GO" id="GO:0008270">
    <property type="term" value="F:zinc ion binding"/>
    <property type="evidence" value="ECO:0007669"/>
    <property type="project" value="InterPro"/>
</dbReference>
<feature type="domain" description="Peptidase metallopeptidase" evidence="2">
    <location>
        <begin position="69"/>
        <end position="237"/>
    </location>
</feature>
<comment type="caution">
    <text evidence="3">The sequence shown here is derived from an EMBL/GenBank/DDBJ whole genome shotgun (WGS) entry which is preliminary data.</text>
</comment>
<sequence>MSLINGLKALNGDEGLDGSTGTQPLKLNANTASRKYCKDVFMPQSSHTAIHDAKASLHQTGLQAVLSESQKLWNRGQAPINYGFVSGQWRGTQAQRTKVNTFIKEWEWYGQIHFVNVTSSSESPTSLPPTDIRIGFDPSPSEGSWSLVGTDCRRALGDQATMNLGWIDPNSDKLDRAERAVVLHEFGHALGMLHEHQSPAGGGVRLANVDAAIKFYGVKAGWSPDMVRKQVIDTYNTKDVSSFSHVDRLSIMQYPMPASVTGLPYDIDYNYDLSEMDKAYMCIMYPRARPHDSAPKWTLEHALEVAGISREDPVTANKIKAAAVVGTDGLIDPSRIRAIFSEWCLKSHVGNSEALQTLTPLPSTQDVQHTINAFPISMCSTGETQVAEPGAQVSSKGVMHAVNSLEWIELPRVSLDIAKDGAPGYARKITWAIAPCPKSLSDPRPLAIEDYQRGIVNQALLDWAAYASIEFEAVQQADTADLVFVFQKYHWSTGKEILKSDPVNRSYCQYTTAVPQAVEYDPENPSTERDSGLPQVRHTICYRAISETKAAANVLSENVFQTPGSKLGVTDYDLDMRSARHEIGHYLGLGHEDVGFYGYCIYEEGIQIDGIDKVKQELRSTKYDTGSIMDTLRLPQVLSRLAPKGFFSFFSFLFKGQDVRTLVRTVYDLSDYDRANIALLHPGKKLTSEKIKWAGLALGLPAPIINTLNMLAQQSKWYSFRKTYLDALRIQSEEWSQLVAAVIEGIQKYARRIESGSTLGSHFLSPSPAHAELPSPAKLSGVIGSDKTILDILYDSLSKTIGPTGSQILSLQFPTRYLAKDEFQYELSGVYSNFVKPVVVAEAEFRLTDALYDAAAIVSAPNGRSLSTVYNQVINNLIPKYAEADRKVREERERIRAWLLTEIGDQDPYFKFDYNTSGGGKGEDLGVLKALDQKLVRQQDFVRKMSRMEFASQLTQDYFDAQQKWELERDNMVAEAIATRDPNKLAAVTRRLVHITQFQQGKLAMKNADSVVRGYSHVVREALGHLDVATAAELLQDAKDAFRTSAVSSLYGASKVYPVLMSPVDWSAALDTGFTPEDLSENPDMIIMMIKTKASALDLHKKQLALLQSSAEGDPATLKAEVEAAAKVLNTAESNLHSKYLDSTVELAKIAIAIATDGASTVVDKGVAAAIEAGKKSSSDVEAELIQSVKKLDPMGTVDDIKAQVEVVNGAQLSLQKASSAWNSKKAALARSEATQTKSDQAFIERSIASLVTELADLNARLDLAKLAKNQSVALALKKQGQLTVGDLSAQKPVKSGGGSRWQEINIVKTQKYTEQATSVSGSSFSENWNTSFWIGSASGDAEKSDARFKTSNIDKEITLEISMRITLVTVDRSTWFQPQLFDISQGFMKGNSSMSFSSYPPNAGADVTAASIAESFRKSARPINSLPPTSLLPAFPVGYILCKDVLIKVSNMNLETNEEKRHMLERSQSSGGFLCFSYSKASEGSSDTSRATFELASDGMLVRIPGPQILGYIQQIVPKDNSIEYDPKHSLGKEFYLPPVLSPDLSKNQNDLLSGAGGIDSGAAHGLPGQQGLRDPKYAEYKFGVAQTSMSNTPKPKATTPPHGSGNPIGGSDKPTHAIANFAPGNSPPGPDQTQHSGDATHMVNGPTTTPLADLKRKSVDDLASKVQQKLALDDGSIRAAIEKALGLSPT</sequence>
<dbReference type="OrthoDB" id="291007at2759"/>
<dbReference type="Proteomes" id="UP000664521">
    <property type="component" value="Unassembled WGS sequence"/>
</dbReference>
<dbReference type="GO" id="GO:0006508">
    <property type="term" value="P:proteolysis"/>
    <property type="evidence" value="ECO:0007669"/>
    <property type="project" value="InterPro"/>
</dbReference>
<reference evidence="3" key="1">
    <citation type="submission" date="2021-03" db="EMBL/GenBank/DDBJ databases">
        <authorList>
            <person name="Tagirdzhanova G."/>
        </authorList>
    </citation>
    <scope>NUCLEOTIDE SEQUENCE</scope>
</reference>
<gene>
    <name evidence="3" type="ORF">HETSPECPRED_001927</name>
</gene>
<evidence type="ECO:0000256" key="1">
    <source>
        <dbReference type="SAM" id="MobiDB-lite"/>
    </source>
</evidence>
<dbReference type="GO" id="GO:0008237">
    <property type="term" value="F:metallopeptidase activity"/>
    <property type="evidence" value="ECO:0007669"/>
    <property type="project" value="InterPro"/>
</dbReference>
<proteinExistence type="predicted"/>
<dbReference type="SMART" id="SM00235">
    <property type="entry name" value="ZnMc"/>
    <property type="match status" value="1"/>
</dbReference>
<evidence type="ECO:0000313" key="3">
    <source>
        <dbReference type="EMBL" id="CAF9914232.1"/>
    </source>
</evidence>
<accession>A0A8H3EXD6</accession>
<name>A0A8H3EXD6_9LECA</name>
<dbReference type="Gene3D" id="3.40.390.10">
    <property type="entry name" value="Collagenase (Catalytic Domain)"/>
    <property type="match status" value="2"/>
</dbReference>
<evidence type="ECO:0000313" key="4">
    <source>
        <dbReference type="Proteomes" id="UP000664521"/>
    </source>
</evidence>
<evidence type="ECO:0000259" key="2">
    <source>
        <dbReference type="SMART" id="SM00235"/>
    </source>
</evidence>
<feature type="region of interest" description="Disordered" evidence="1">
    <location>
        <begin position="1588"/>
        <end position="1653"/>
    </location>
</feature>
<organism evidence="3 4">
    <name type="scientific">Heterodermia speciosa</name>
    <dbReference type="NCBI Taxonomy" id="116794"/>
    <lineage>
        <taxon>Eukaryota</taxon>
        <taxon>Fungi</taxon>
        <taxon>Dikarya</taxon>
        <taxon>Ascomycota</taxon>
        <taxon>Pezizomycotina</taxon>
        <taxon>Lecanoromycetes</taxon>
        <taxon>OSLEUM clade</taxon>
        <taxon>Lecanoromycetidae</taxon>
        <taxon>Caliciales</taxon>
        <taxon>Physciaceae</taxon>
        <taxon>Heterodermia</taxon>
    </lineage>
</organism>
<keyword evidence="4" id="KW-1185">Reference proteome</keyword>
<dbReference type="SUPFAM" id="SSF55486">
    <property type="entry name" value="Metalloproteases ('zincins'), catalytic domain"/>
    <property type="match status" value="2"/>
</dbReference>
<dbReference type="InterPro" id="IPR006026">
    <property type="entry name" value="Peptidase_Metallo"/>
</dbReference>
<protein>
    <recommendedName>
        <fullName evidence="2">Peptidase metallopeptidase domain-containing protein</fullName>
    </recommendedName>
</protein>